<feature type="transmembrane region" description="Helical" evidence="1">
    <location>
        <begin position="38"/>
        <end position="54"/>
    </location>
</feature>
<keyword evidence="3" id="KW-1185">Reference proteome</keyword>
<protein>
    <submittedName>
        <fullName evidence="2">Cysteine/glutathione ABC transporter membrane/ATP-binding protein</fullName>
    </submittedName>
</protein>
<proteinExistence type="predicted"/>
<organism evidence="2 3">
    <name type="scientific">Methylocaldum marinum</name>
    <dbReference type="NCBI Taxonomy" id="1432792"/>
    <lineage>
        <taxon>Bacteria</taxon>
        <taxon>Pseudomonadati</taxon>
        <taxon>Pseudomonadota</taxon>
        <taxon>Gammaproteobacteria</taxon>
        <taxon>Methylococcales</taxon>
        <taxon>Methylococcaceae</taxon>
        <taxon>Methylocaldum</taxon>
    </lineage>
</organism>
<keyword evidence="1" id="KW-1133">Transmembrane helix</keyword>
<keyword evidence="2" id="KW-0067">ATP-binding</keyword>
<sequence length="72" mass="7966">MVVVMHILLLLGIVPFVLLFAAISFFVLMLVASAVVEFPLIVLPLILGVGLWKARKMLPNSSKKQNTLCEQM</sequence>
<dbReference type="EMBL" id="AP017928">
    <property type="protein sequence ID" value="BBA37437.1"/>
    <property type="molecule type" value="Genomic_DNA"/>
</dbReference>
<keyword evidence="2" id="KW-0547">Nucleotide-binding</keyword>
<evidence type="ECO:0000313" key="3">
    <source>
        <dbReference type="Proteomes" id="UP000266313"/>
    </source>
</evidence>
<dbReference type="KEGG" id="mmai:sS8_5520"/>
<evidence type="ECO:0000313" key="2">
    <source>
        <dbReference type="EMBL" id="BBA37437.1"/>
    </source>
</evidence>
<gene>
    <name evidence="2" type="ORF">sS8_5520</name>
</gene>
<name>A0A250L0P2_9GAMM</name>
<evidence type="ECO:0000256" key="1">
    <source>
        <dbReference type="SAM" id="Phobius"/>
    </source>
</evidence>
<dbReference type="GO" id="GO:0005524">
    <property type="term" value="F:ATP binding"/>
    <property type="evidence" value="ECO:0007669"/>
    <property type="project" value="UniProtKB-KW"/>
</dbReference>
<keyword evidence="1" id="KW-0472">Membrane</keyword>
<accession>A0A250L0P2</accession>
<keyword evidence="1" id="KW-0812">Transmembrane</keyword>
<dbReference type="Proteomes" id="UP000266313">
    <property type="component" value="Chromosome"/>
</dbReference>
<reference evidence="2 3" key="1">
    <citation type="submission" date="2016-12" db="EMBL/GenBank/DDBJ databases">
        <title>Genome sequencing of Methylocaldum marinum.</title>
        <authorList>
            <person name="Takeuchi M."/>
            <person name="Kamagata Y."/>
            <person name="Hiraoka S."/>
            <person name="Oshima K."/>
            <person name="Hattori M."/>
            <person name="Iwasaki W."/>
        </authorList>
    </citation>
    <scope>NUCLEOTIDE SEQUENCE [LARGE SCALE GENOMIC DNA]</scope>
    <source>
        <strain evidence="2 3">S8</strain>
    </source>
</reference>
<feature type="transmembrane region" description="Helical" evidence="1">
    <location>
        <begin position="7"/>
        <end position="32"/>
    </location>
</feature>
<dbReference type="AlphaFoldDB" id="A0A250L0P2"/>